<keyword evidence="3" id="KW-1185">Reference proteome</keyword>
<feature type="transmembrane region" description="Helical" evidence="1">
    <location>
        <begin position="247"/>
        <end position="264"/>
    </location>
</feature>
<dbReference type="EMBL" id="OU895878">
    <property type="protein sequence ID" value="CAG9802036.1"/>
    <property type="molecule type" value="Genomic_DNA"/>
</dbReference>
<reference evidence="2" key="2">
    <citation type="submission" date="2022-10" db="EMBL/GenBank/DDBJ databases">
        <authorList>
            <consortium name="ENA_rothamsted_submissions"/>
            <consortium name="culmorum"/>
            <person name="King R."/>
        </authorList>
    </citation>
    <scope>NUCLEOTIDE SEQUENCE</scope>
</reference>
<feature type="transmembrane region" description="Helical" evidence="1">
    <location>
        <begin position="178"/>
        <end position="199"/>
    </location>
</feature>
<reference evidence="2" key="1">
    <citation type="submission" date="2022-01" db="EMBL/GenBank/DDBJ databases">
        <authorList>
            <person name="King R."/>
        </authorList>
    </citation>
    <scope>NUCLEOTIDE SEQUENCE</scope>
</reference>
<keyword evidence="1" id="KW-0472">Membrane</keyword>
<evidence type="ECO:0000313" key="2">
    <source>
        <dbReference type="EMBL" id="CAG9802036.1"/>
    </source>
</evidence>
<dbReference type="Proteomes" id="UP001153620">
    <property type="component" value="Chromosome 2"/>
</dbReference>
<proteinExistence type="predicted"/>
<keyword evidence="1" id="KW-1133">Transmembrane helix</keyword>
<dbReference type="PANTHER" id="PTHR31061:SF24">
    <property type="entry name" value="LD22376P"/>
    <property type="match status" value="1"/>
</dbReference>
<keyword evidence="1" id="KW-0812">Transmembrane</keyword>
<feature type="transmembrane region" description="Helical" evidence="1">
    <location>
        <begin position="396"/>
        <end position="419"/>
    </location>
</feature>
<feature type="transmembrane region" description="Helical" evidence="1">
    <location>
        <begin position="495"/>
        <end position="513"/>
    </location>
</feature>
<feature type="transmembrane region" description="Helical" evidence="1">
    <location>
        <begin position="426"/>
        <end position="448"/>
    </location>
</feature>
<sequence>MSWLERTDEYFRDLNLWSLWVDRAYFNVSNGREADYFLYSLASNCVRCPFRHLSNVTANSDTVLVVNTARPIEMKLFDKHHGSHVFPNQSNDGLVWEDTPKMGQFGVYDLILDPSGTNRFEVALEPVPIYWSILVIAVITVAFYWLCKCINHFILSRWRKSAIGSEETTKKRLKSLDIFRGISMVLMIFVNYGGGYYWWTGHADWNGFLMADIVFPWFLFIMGVCIPMSIRSQFMRKIATIKIVQRILTRSVLLFLIGLCMFAQSVTFSEVRIMNVLQRFAIAYLLVSLVHVAFVQYPEYRAPQLLDDLKLVWKEWILMVCIVAIHTGIVFGIKLDGCDRGYVGPGGTHDFMTNPLCTGGVTGFVDRAILTENHMFQWASIRSIYEATQRFDPEGIFGSLTTVFHAFLGLQCGVILMVYQDHKDRLIRWLIWGTGLTFLTLILTLCSIEDAPIPINKNLWSLTYVTATSASSFFLLALIYFIVDMKEIGDDFWTIFQYPGMNAILIYIGHLILDKHWPFHFYVERMNTHFIYLLKNIYTCIIWIFVAHILYRKKIFFSL</sequence>
<dbReference type="PANTHER" id="PTHR31061">
    <property type="entry name" value="LD22376P"/>
    <property type="match status" value="1"/>
</dbReference>
<dbReference type="AlphaFoldDB" id="A0A9N9RRJ9"/>
<dbReference type="OrthoDB" id="2149840at2759"/>
<evidence type="ECO:0000256" key="1">
    <source>
        <dbReference type="SAM" id="Phobius"/>
    </source>
</evidence>
<protein>
    <recommendedName>
        <fullName evidence="4">Heparan-alpha-glucosaminide N-acetyltransferase</fullName>
    </recommendedName>
</protein>
<feature type="transmembrane region" description="Helical" evidence="1">
    <location>
        <begin position="205"/>
        <end position="226"/>
    </location>
</feature>
<feature type="transmembrane region" description="Helical" evidence="1">
    <location>
        <begin position="276"/>
        <end position="295"/>
    </location>
</feature>
<organism evidence="2 3">
    <name type="scientific">Chironomus riparius</name>
    <dbReference type="NCBI Taxonomy" id="315576"/>
    <lineage>
        <taxon>Eukaryota</taxon>
        <taxon>Metazoa</taxon>
        <taxon>Ecdysozoa</taxon>
        <taxon>Arthropoda</taxon>
        <taxon>Hexapoda</taxon>
        <taxon>Insecta</taxon>
        <taxon>Pterygota</taxon>
        <taxon>Neoptera</taxon>
        <taxon>Endopterygota</taxon>
        <taxon>Diptera</taxon>
        <taxon>Nematocera</taxon>
        <taxon>Chironomoidea</taxon>
        <taxon>Chironomidae</taxon>
        <taxon>Chironominae</taxon>
        <taxon>Chironomus</taxon>
    </lineage>
</organism>
<name>A0A9N9RRJ9_9DIPT</name>
<feature type="transmembrane region" description="Helical" evidence="1">
    <location>
        <begin position="129"/>
        <end position="147"/>
    </location>
</feature>
<feature type="transmembrane region" description="Helical" evidence="1">
    <location>
        <begin position="460"/>
        <end position="483"/>
    </location>
</feature>
<feature type="transmembrane region" description="Helical" evidence="1">
    <location>
        <begin position="533"/>
        <end position="551"/>
    </location>
</feature>
<evidence type="ECO:0000313" key="3">
    <source>
        <dbReference type="Proteomes" id="UP001153620"/>
    </source>
</evidence>
<gene>
    <name evidence="2" type="ORF">CHIRRI_LOCUS4952</name>
</gene>
<accession>A0A9N9RRJ9</accession>
<feature type="transmembrane region" description="Helical" evidence="1">
    <location>
        <begin position="316"/>
        <end position="335"/>
    </location>
</feature>
<evidence type="ECO:0008006" key="4">
    <source>
        <dbReference type="Google" id="ProtNLM"/>
    </source>
</evidence>